<sequence>MNYVKMIGQWDEDLATNLNAGLEHRVLAWARLRLERTGHAHFDKGELLRVLEVVNPRTGELSPVNARTLDRTVNALVDQGLLLPASGRRCLRPVGCEQGARNAPVTECKQPRATANEVTG</sequence>
<dbReference type="AlphaFoldDB" id="A0A849K227"/>
<dbReference type="EMBL" id="JABFAJ010000008">
    <property type="protein sequence ID" value="NNU26791.1"/>
    <property type="molecule type" value="Genomic_DNA"/>
</dbReference>
<evidence type="ECO:0000313" key="1">
    <source>
        <dbReference type="EMBL" id="NNU26791.1"/>
    </source>
</evidence>
<evidence type="ECO:0000313" key="2">
    <source>
        <dbReference type="Proteomes" id="UP000557204"/>
    </source>
</evidence>
<proteinExistence type="predicted"/>
<dbReference type="Proteomes" id="UP000557204">
    <property type="component" value="Unassembled WGS sequence"/>
</dbReference>
<protein>
    <submittedName>
        <fullName evidence="1">Uncharacterized protein</fullName>
    </submittedName>
</protein>
<comment type="caution">
    <text evidence="1">The sequence shown here is derived from an EMBL/GenBank/DDBJ whole genome shotgun (WGS) entry which is preliminary data.</text>
</comment>
<dbReference type="RefSeq" id="WP_171246308.1">
    <property type="nucleotide sequence ID" value="NZ_JABFAJ010000008.1"/>
</dbReference>
<gene>
    <name evidence="1" type="ORF">HLI28_04430</name>
</gene>
<reference evidence="1 2" key="1">
    <citation type="submission" date="2020-05" db="EMBL/GenBank/DDBJ databases">
        <title>Genome sequence of Isoptericola sp. JC619 isolated from Chilika lagoon, India.</title>
        <authorList>
            <person name="Kumar D."/>
            <person name="Appam K."/>
            <person name="Gandham S."/>
            <person name="Uppada J."/>
            <person name="Sasikala C."/>
            <person name="Venkata Ramana C."/>
        </authorList>
    </citation>
    <scope>NUCLEOTIDE SEQUENCE [LARGE SCALE GENOMIC DNA]</scope>
    <source>
        <strain evidence="1 2">JC619</strain>
    </source>
</reference>
<accession>A0A849K227</accession>
<organism evidence="1 2">
    <name type="scientific">Isoptericola sediminis</name>
    <dbReference type="NCBI Taxonomy" id="2733572"/>
    <lineage>
        <taxon>Bacteria</taxon>
        <taxon>Bacillati</taxon>
        <taxon>Actinomycetota</taxon>
        <taxon>Actinomycetes</taxon>
        <taxon>Micrococcales</taxon>
        <taxon>Promicromonosporaceae</taxon>
        <taxon>Isoptericola</taxon>
    </lineage>
</organism>
<keyword evidence="2" id="KW-1185">Reference proteome</keyword>
<name>A0A849K227_9MICO</name>